<keyword evidence="3" id="KW-1185">Reference proteome</keyword>
<dbReference type="RefSeq" id="WP_196150733.1">
    <property type="nucleotide sequence ID" value="NZ_JADMLG010000007.1"/>
</dbReference>
<feature type="domain" description="SnoaL-like" evidence="1">
    <location>
        <begin position="22"/>
        <end position="138"/>
    </location>
</feature>
<sequence length="155" mass="17144">MTAATAVRPTEAQVLAVLAVKLLSHGDRGDFRRCFAADAVNRPGDYAPGPCRGTGPDAVWATSRWLRRAFGELDWTVRAVAGRGPVVLVAAEMRGRHTGALTLHDRHGTPARVLRPSGLRFTVRRTYRFRTAGHRIIERSVDFGELGPFREDMRP</sequence>
<comment type="caution">
    <text evidence="2">The sequence shown here is derived from an EMBL/GenBank/DDBJ whole genome shotgun (WGS) entry which is preliminary data.</text>
</comment>
<accession>A0A931IBM6</accession>
<dbReference type="Pfam" id="PF12680">
    <property type="entry name" value="SnoaL_2"/>
    <property type="match status" value="1"/>
</dbReference>
<reference evidence="2" key="1">
    <citation type="submission" date="2020-11" db="EMBL/GenBank/DDBJ databases">
        <title>Nocardia NEAU-351.nov., a novel actinomycete isolated from the cow dung.</title>
        <authorList>
            <person name="Zhang X."/>
        </authorList>
    </citation>
    <scope>NUCLEOTIDE SEQUENCE</scope>
    <source>
        <strain evidence="2">NEAU-351</strain>
    </source>
</reference>
<dbReference type="InterPro" id="IPR032710">
    <property type="entry name" value="NTF2-like_dom_sf"/>
</dbReference>
<dbReference type="AlphaFoldDB" id="A0A931IBM6"/>
<dbReference type="EMBL" id="JADMLG010000007">
    <property type="protein sequence ID" value="MBH0778439.1"/>
    <property type="molecule type" value="Genomic_DNA"/>
</dbReference>
<dbReference type="SUPFAM" id="SSF54427">
    <property type="entry name" value="NTF2-like"/>
    <property type="match status" value="1"/>
</dbReference>
<dbReference type="Gene3D" id="3.10.450.50">
    <property type="match status" value="1"/>
</dbReference>
<name>A0A931IBM6_9NOCA</name>
<evidence type="ECO:0000313" key="2">
    <source>
        <dbReference type="EMBL" id="MBH0778439.1"/>
    </source>
</evidence>
<evidence type="ECO:0000313" key="3">
    <source>
        <dbReference type="Proteomes" id="UP000655751"/>
    </source>
</evidence>
<evidence type="ECO:0000259" key="1">
    <source>
        <dbReference type="Pfam" id="PF12680"/>
    </source>
</evidence>
<dbReference type="InterPro" id="IPR037401">
    <property type="entry name" value="SnoaL-like"/>
</dbReference>
<dbReference type="Proteomes" id="UP000655751">
    <property type="component" value="Unassembled WGS sequence"/>
</dbReference>
<gene>
    <name evidence="2" type="ORF">IT779_19355</name>
</gene>
<proteinExistence type="predicted"/>
<protein>
    <submittedName>
        <fullName evidence="2">Nuclear transport factor 2 family protein</fullName>
    </submittedName>
</protein>
<organism evidence="2 3">
    <name type="scientific">Nocardia bovistercoris</name>
    <dbReference type="NCBI Taxonomy" id="2785916"/>
    <lineage>
        <taxon>Bacteria</taxon>
        <taxon>Bacillati</taxon>
        <taxon>Actinomycetota</taxon>
        <taxon>Actinomycetes</taxon>
        <taxon>Mycobacteriales</taxon>
        <taxon>Nocardiaceae</taxon>
        <taxon>Nocardia</taxon>
    </lineage>
</organism>